<dbReference type="InterPro" id="IPR022689">
    <property type="entry name" value="Iron_dep_repressor"/>
</dbReference>
<evidence type="ECO:0000313" key="14">
    <source>
        <dbReference type="Proteomes" id="UP001597227"/>
    </source>
</evidence>
<evidence type="ECO:0000256" key="10">
    <source>
        <dbReference type="ARBA" id="ARBA00023211"/>
    </source>
</evidence>
<comment type="similarity">
    <text evidence="2">Belongs to the DtxR/MntR family.</text>
</comment>
<dbReference type="InterPro" id="IPR022687">
    <property type="entry name" value="HTH_DTXR"/>
</dbReference>
<evidence type="ECO:0000256" key="2">
    <source>
        <dbReference type="ARBA" id="ARBA00007871"/>
    </source>
</evidence>
<evidence type="ECO:0000256" key="9">
    <source>
        <dbReference type="ARBA" id="ARBA00023163"/>
    </source>
</evidence>
<dbReference type="InterPro" id="IPR036421">
    <property type="entry name" value="Fe_dep_repressor_sf"/>
</dbReference>
<dbReference type="InterPro" id="IPR050536">
    <property type="entry name" value="DtxR_MntR_Metal-Reg"/>
</dbReference>
<dbReference type="Proteomes" id="UP001597227">
    <property type="component" value="Unassembled WGS sequence"/>
</dbReference>
<dbReference type="PANTHER" id="PTHR33238:SF11">
    <property type="entry name" value="TRANSCRIPTIONAL REGULATOR MNTR"/>
    <property type="match status" value="1"/>
</dbReference>
<evidence type="ECO:0000259" key="12">
    <source>
        <dbReference type="PROSITE" id="PS50944"/>
    </source>
</evidence>
<name>A0ABW4MKQ8_9BACI</name>
<dbReference type="Gene3D" id="1.10.60.10">
    <property type="entry name" value="Iron dependent repressor, metal binding and dimerisation domain"/>
    <property type="match status" value="1"/>
</dbReference>
<dbReference type="SUPFAM" id="SSF46785">
    <property type="entry name" value="Winged helix' DNA-binding domain"/>
    <property type="match status" value="1"/>
</dbReference>
<comment type="subunit">
    <text evidence="3">Homodimer.</text>
</comment>
<dbReference type="RefSeq" id="WP_099353213.1">
    <property type="nucleotide sequence ID" value="NZ_JBHUEK010000007.1"/>
</dbReference>
<evidence type="ECO:0000256" key="8">
    <source>
        <dbReference type="ARBA" id="ARBA00023159"/>
    </source>
</evidence>
<dbReference type="InterPro" id="IPR001367">
    <property type="entry name" value="Fe_dep_repressor"/>
</dbReference>
<dbReference type="Pfam" id="PF01325">
    <property type="entry name" value="Fe_dep_repress"/>
    <property type="match status" value="1"/>
</dbReference>
<keyword evidence="8" id="KW-0010">Activator</keyword>
<evidence type="ECO:0000256" key="7">
    <source>
        <dbReference type="ARBA" id="ARBA00023125"/>
    </source>
</evidence>
<reference evidence="14" key="1">
    <citation type="journal article" date="2019" name="Int. J. Syst. Evol. Microbiol.">
        <title>The Global Catalogue of Microorganisms (GCM) 10K type strain sequencing project: providing services to taxonomists for standard genome sequencing and annotation.</title>
        <authorList>
            <consortium name="The Broad Institute Genomics Platform"/>
            <consortium name="The Broad Institute Genome Sequencing Center for Infectious Disease"/>
            <person name="Wu L."/>
            <person name="Ma J."/>
        </authorList>
    </citation>
    <scope>NUCLEOTIDE SEQUENCE [LARGE SCALE GENOMIC DNA]</scope>
    <source>
        <strain evidence="14">CCUG 15531</strain>
    </source>
</reference>
<proteinExistence type="inferred from homology"/>
<gene>
    <name evidence="13" type="primary">mntR</name>
    <name evidence="13" type="ORF">ACFSFW_05810</name>
</gene>
<keyword evidence="14" id="KW-1185">Reference proteome</keyword>
<dbReference type="EMBL" id="JBHUEK010000007">
    <property type="protein sequence ID" value="MFD1778176.1"/>
    <property type="molecule type" value="Genomic_DNA"/>
</dbReference>
<dbReference type="PANTHER" id="PTHR33238">
    <property type="entry name" value="IRON (METAL) DEPENDENT REPRESSOR, DTXR FAMILY"/>
    <property type="match status" value="1"/>
</dbReference>
<comment type="subcellular location">
    <subcellularLocation>
        <location evidence="1">Cytoplasm</location>
    </subcellularLocation>
</comment>
<protein>
    <recommendedName>
        <fullName evidence="11">Manganese transport regulator</fullName>
    </recommendedName>
</protein>
<dbReference type="Gene3D" id="1.10.10.10">
    <property type="entry name" value="Winged helix-like DNA-binding domain superfamily/Winged helix DNA-binding domain"/>
    <property type="match status" value="1"/>
</dbReference>
<feature type="domain" description="HTH dtxR-type" evidence="12">
    <location>
        <begin position="1"/>
        <end position="63"/>
    </location>
</feature>
<keyword evidence="4" id="KW-0963">Cytoplasm</keyword>
<evidence type="ECO:0000256" key="11">
    <source>
        <dbReference type="ARBA" id="ARBA00032593"/>
    </source>
</evidence>
<evidence type="ECO:0000256" key="5">
    <source>
        <dbReference type="ARBA" id="ARBA00022491"/>
    </source>
</evidence>
<dbReference type="InterPro" id="IPR036388">
    <property type="entry name" value="WH-like_DNA-bd_sf"/>
</dbReference>
<dbReference type="NCBIfam" id="NF003025">
    <property type="entry name" value="PRK03902.1"/>
    <property type="match status" value="1"/>
</dbReference>
<keyword evidence="6" id="KW-0805">Transcription regulation</keyword>
<dbReference type="SUPFAM" id="SSF47979">
    <property type="entry name" value="Iron-dependent repressor protein, dimerization domain"/>
    <property type="match status" value="1"/>
</dbReference>
<evidence type="ECO:0000256" key="6">
    <source>
        <dbReference type="ARBA" id="ARBA00023015"/>
    </source>
</evidence>
<dbReference type="PROSITE" id="PS50944">
    <property type="entry name" value="HTH_DTXR"/>
    <property type="match status" value="1"/>
</dbReference>
<keyword evidence="10" id="KW-0464">Manganese</keyword>
<dbReference type="Pfam" id="PF02742">
    <property type="entry name" value="Fe_dep_repr_C"/>
    <property type="match status" value="1"/>
</dbReference>
<evidence type="ECO:0000256" key="3">
    <source>
        <dbReference type="ARBA" id="ARBA00011738"/>
    </source>
</evidence>
<keyword evidence="9" id="KW-0804">Transcription</keyword>
<dbReference type="SMART" id="SM00529">
    <property type="entry name" value="HTH_DTXR"/>
    <property type="match status" value="1"/>
</dbReference>
<organism evidence="13 14">
    <name type="scientific">Fredinandcohnia salidurans</name>
    <dbReference type="NCBI Taxonomy" id="2595041"/>
    <lineage>
        <taxon>Bacteria</taxon>
        <taxon>Bacillati</taxon>
        <taxon>Bacillota</taxon>
        <taxon>Bacilli</taxon>
        <taxon>Bacillales</taxon>
        <taxon>Bacillaceae</taxon>
        <taxon>Fredinandcohnia</taxon>
    </lineage>
</organism>
<keyword evidence="7" id="KW-0238">DNA-binding</keyword>
<evidence type="ECO:0000313" key="13">
    <source>
        <dbReference type="EMBL" id="MFD1778176.1"/>
    </source>
</evidence>
<evidence type="ECO:0000256" key="1">
    <source>
        <dbReference type="ARBA" id="ARBA00004496"/>
    </source>
</evidence>
<sequence>MPTPSMEDYLEKIYLSIQQKGYARSVDIASSLNVLPSSVTKMMQKLDEEGYGIYERYRGFVLTEKGSTVAKKLVEKHEMLEDFLKMIGVQDHNIYEEVEKLEHYISKETSLCLSTLIDFFEENPSAKKEYLQYRKDKM</sequence>
<accession>A0ABW4MKQ8</accession>
<keyword evidence="5" id="KW-0678">Repressor</keyword>
<evidence type="ECO:0000256" key="4">
    <source>
        <dbReference type="ARBA" id="ARBA00022490"/>
    </source>
</evidence>
<dbReference type="InterPro" id="IPR036390">
    <property type="entry name" value="WH_DNA-bd_sf"/>
</dbReference>
<comment type="caution">
    <text evidence="13">The sequence shown here is derived from an EMBL/GenBank/DDBJ whole genome shotgun (WGS) entry which is preliminary data.</text>
</comment>